<dbReference type="NCBIfam" id="TIGR00071">
    <property type="entry name" value="hisT_truA"/>
    <property type="match status" value="1"/>
</dbReference>
<name>A0A381P5D1_9ZZZZ</name>
<evidence type="ECO:0000256" key="1">
    <source>
        <dbReference type="ARBA" id="ARBA00009375"/>
    </source>
</evidence>
<keyword evidence="2" id="KW-0819">tRNA processing</keyword>
<dbReference type="Gene3D" id="3.30.70.580">
    <property type="entry name" value="Pseudouridine synthase I, catalytic domain, N-terminal subdomain"/>
    <property type="match status" value="1"/>
</dbReference>
<feature type="non-terminal residue" evidence="5">
    <location>
        <position position="1"/>
    </location>
</feature>
<dbReference type="InterPro" id="IPR020095">
    <property type="entry name" value="PsdUridine_synth_TruA_C"/>
</dbReference>
<dbReference type="GO" id="GO:0009982">
    <property type="term" value="F:pseudouridine synthase activity"/>
    <property type="evidence" value="ECO:0007669"/>
    <property type="project" value="InterPro"/>
</dbReference>
<dbReference type="GO" id="GO:0031119">
    <property type="term" value="P:tRNA pseudouridine synthesis"/>
    <property type="evidence" value="ECO:0007669"/>
    <property type="project" value="TreeGrafter"/>
</dbReference>
<dbReference type="InterPro" id="IPR020103">
    <property type="entry name" value="PsdUridine_synth_cat_dom_sf"/>
</dbReference>
<reference evidence="5" key="1">
    <citation type="submission" date="2018-05" db="EMBL/GenBank/DDBJ databases">
        <authorList>
            <person name="Lanie J.A."/>
            <person name="Ng W.-L."/>
            <person name="Kazmierczak K.M."/>
            <person name="Andrzejewski T.M."/>
            <person name="Davidsen T.M."/>
            <person name="Wayne K.J."/>
            <person name="Tettelin H."/>
            <person name="Glass J.I."/>
            <person name="Rusch D."/>
            <person name="Podicherti R."/>
            <person name="Tsui H.-C.T."/>
            <person name="Winkler M.E."/>
        </authorList>
    </citation>
    <scope>NUCLEOTIDE SEQUENCE</scope>
</reference>
<feature type="domain" description="Pseudouridine synthase I TruA alpha/beta" evidence="4">
    <location>
        <begin position="96"/>
        <end position="194"/>
    </location>
</feature>
<gene>
    <name evidence="5" type="ORF">METZ01_LOCUS14272</name>
</gene>
<protein>
    <recommendedName>
        <fullName evidence="4">Pseudouridine synthase I TruA alpha/beta domain-containing protein</fullName>
    </recommendedName>
</protein>
<accession>A0A381P5D1</accession>
<evidence type="ECO:0000313" key="5">
    <source>
        <dbReference type="EMBL" id="SUZ61418.1"/>
    </source>
</evidence>
<evidence type="ECO:0000256" key="2">
    <source>
        <dbReference type="ARBA" id="ARBA00022694"/>
    </source>
</evidence>
<evidence type="ECO:0000256" key="3">
    <source>
        <dbReference type="ARBA" id="ARBA00023235"/>
    </source>
</evidence>
<dbReference type="InterPro" id="IPR020094">
    <property type="entry name" value="TruA/RsuA/RluB/E/F_N"/>
</dbReference>
<dbReference type="PANTHER" id="PTHR11142">
    <property type="entry name" value="PSEUDOURIDYLATE SYNTHASE"/>
    <property type="match status" value="1"/>
</dbReference>
<comment type="similarity">
    <text evidence="1">Belongs to the tRNA pseudouridine synthase TruA family.</text>
</comment>
<dbReference type="PANTHER" id="PTHR11142:SF0">
    <property type="entry name" value="TRNA PSEUDOURIDINE SYNTHASE-LIKE 1"/>
    <property type="match status" value="1"/>
</dbReference>
<keyword evidence="3" id="KW-0413">Isomerase</keyword>
<evidence type="ECO:0000259" key="4">
    <source>
        <dbReference type="Pfam" id="PF01416"/>
    </source>
</evidence>
<dbReference type="AlphaFoldDB" id="A0A381P5D1"/>
<dbReference type="SUPFAM" id="SSF55120">
    <property type="entry name" value="Pseudouridine synthase"/>
    <property type="match status" value="1"/>
</dbReference>
<sequence>DSGVHALGQVVHFDLKKESVSNEVRDALNNYLRPNAISIIKAERADKNFHARFSAKLRSYEYRIINRRQPLTIDRGRYWRVGKDIEVDLMDKAKDYLIGKHDFTTFRSTHCQAKSPVRTLDDIQIKRKSDVISFKLTARSFLHNQVRSIIGSLKLVGEKKWKPIEIKNILDARDRKLCAPLAPAEGLYFLKVLY</sequence>
<proteinExistence type="inferred from homology"/>
<dbReference type="CDD" id="cd02570">
    <property type="entry name" value="PseudoU_synth_EcTruA"/>
    <property type="match status" value="1"/>
</dbReference>
<dbReference type="InterPro" id="IPR020097">
    <property type="entry name" value="PsdUridine_synth_TruA_a/b_dom"/>
</dbReference>
<dbReference type="EMBL" id="UINC01000800">
    <property type="protein sequence ID" value="SUZ61418.1"/>
    <property type="molecule type" value="Genomic_DNA"/>
</dbReference>
<dbReference type="GO" id="GO:0003723">
    <property type="term" value="F:RNA binding"/>
    <property type="evidence" value="ECO:0007669"/>
    <property type="project" value="InterPro"/>
</dbReference>
<dbReference type="Gene3D" id="3.30.70.660">
    <property type="entry name" value="Pseudouridine synthase I, catalytic domain, C-terminal subdomain"/>
    <property type="match status" value="1"/>
</dbReference>
<organism evidence="5">
    <name type="scientific">marine metagenome</name>
    <dbReference type="NCBI Taxonomy" id="408172"/>
    <lineage>
        <taxon>unclassified sequences</taxon>
        <taxon>metagenomes</taxon>
        <taxon>ecological metagenomes</taxon>
    </lineage>
</organism>
<dbReference type="InterPro" id="IPR001406">
    <property type="entry name" value="PsdUridine_synth_TruA"/>
</dbReference>
<dbReference type="Pfam" id="PF01416">
    <property type="entry name" value="PseudoU_synth_1"/>
    <property type="match status" value="1"/>
</dbReference>